<evidence type="ECO:0000313" key="2">
    <source>
        <dbReference type="Proteomes" id="UP000034164"/>
    </source>
</evidence>
<sequence>MAIIPGAMLLPASSTQMTTENQPVGPTHSEDPRMAAAEAEELVELVDMDTGTRTETTYRGLRTSVSNTNFLARLTIPLNNTRASTFPTTTISLSKLVAMTCLSALPPSLILPCMNICSPTSC</sequence>
<name>A0A0G2J467_9EURO</name>
<comment type="caution">
    <text evidence="1">The sequence shown here is derived from an EMBL/GenBank/DDBJ whole genome shotgun (WGS) entry which is preliminary data.</text>
</comment>
<dbReference type="VEuPathDB" id="FungiDB:EMCG_08583"/>
<evidence type="ECO:0000313" key="1">
    <source>
        <dbReference type="EMBL" id="KKZ65594.1"/>
    </source>
</evidence>
<dbReference type="Proteomes" id="UP000034164">
    <property type="component" value="Unassembled WGS sequence"/>
</dbReference>
<dbReference type="EMBL" id="LCZI01000614">
    <property type="protein sequence ID" value="KKZ65594.1"/>
    <property type="molecule type" value="Genomic_DNA"/>
</dbReference>
<dbReference type="OrthoDB" id="10492832at2759"/>
<dbReference type="AlphaFoldDB" id="A0A0G2J467"/>
<reference evidence="2" key="1">
    <citation type="journal article" date="2015" name="PLoS Genet.">
        <title>The dynamic genome and transcriptome of the human fungal pathogen Blastomyces and close relative Emmonsia.</title>
        <authorList>
            <person name="Munoz J.F."/>
            <person name="Gauthier G.M."/>
            <person name="Desjardins C.A."/>
            <person name="Gallo J.E."/>
            <person name="Holder J."/>
            <person name="Sullivan T.D."/>
            <person name="Marty A.J."/>
            <person name="Carmen J.C."/>
            <person name="Chen Z."/>
            <person name="Ding L."/>
            <person name="Gujja S."/>
            <person name="Magrini V."/>
            <person name="Misas E."/>
            <person name="Mitreva M."/>
            <person name="Priest M."/>
            <person name="Saif S."/>
            <person name="Whiston E.A."/>
            <person name="Young S."/>
            <person name="Zeng Q."/>
            <person name="Goldman W.E."/>
            <person name="Mardis E.R."/>
            <person name="Taylor J.W."/>
            <person name="McEwen J.G."/>
            <person name="Clay O.K."/>
            <person name="Klein B.S."/>
            <person name="Cuomo C.A."/>
        </authorList>
    </citation>
    <scope>NUCLEOTIDE SEQUENCE [LARGE SCALE GENOMIC DNA]</scope>
    <source>
        <strain evidence="2">UAMH 3008</strain>
    </source>
</reference>
<accession>A0A0G2J467</accession>
<proteinExistence type="predicted"/>
<organism evidence="1 2">
    <name type="scientific">[Emmonsia] crescens</name>
    <dbReference type="NCBI Taxonomy" id="73230"/>
    <lineage>
        <taxon>Eukaryota</taxon>
        <taxon>Fungi</taxon>
        <taxon>Dikarya</taxon>
        <taxon>Ascomycota</taxon>
        <taxon>Pezizomycotina</taxon>
        <taxon>Eurotiomycetes</taxon>
        <taxon>Eurotiomycetidae</taxon>
        <taxon>Onygenales</taxon>
        <taxon>Ajellomycetaceae</taxon>
        <taxon>Emergomyces</taxon>
    </lineage>
</organism>
<gene>
    <name evidence="1" type="ORF">EMCG_08583</name>
</gene>
<protein>
    <submittedName>
        <fullName evidence="1">Uncharacterized protein</fullName>
    </submittedName>
</protein>